<evidence type="ECO:0000256" key="4">
    <source>
        <dbReference type="ARBA" id="ARBA00023002"/>
    </source>
</evidence>
<dbReference type="InterPro" id="IPR023753">
    <property type="entry name" value="FAD/NAD-binding_dom"/>
</dbReference>
<name>A0AA37I870_9BURK</name>
<dbReference type="InterPro" id="IPR050446">
    <property type="entry name" value="FAD-oxidoreductase/Apoptosis"/>
</dbReference>
<dbReference type="PRINTS" id="PR00368">
    <property type="entry name" value="FADPNR"/>
</dbReference>
<dbReference type="InterPro" id="IPR016156">
    <property type="entry name" value="FAD/NAD-linked_Rdtase_dimer_sf"/>
</dbReference>
<dbReference type="Pfam" id="PF07992">
    <property type="entry name" value="Pyr_redox_2"/>
    <property type="match status" value="1"/>
</dbReference>
<evidence type="ECO:0000259" key="6">
    <source>
        <dbReference type="Pfam" id="PF14759"/>
    </source>
</evidence>
<feature type="domain" description="Reductase C-terminal" evidence="6">
    <location>
        <begin position="321"/>
        <end position="401"/>
    </location>
</feature>
<protein>
    <submittedName>
        <fullName evidence="7">FAD-dependent oxidoreductase</fullName>
    </submittedName>
</protein>
<dbReference type="SUPFAM" id="SSF55424">
    <property type="entry name" value="FAD/NAD-linked reductases, dimerisation (C-terminal) domain"/>
    <property type="match status" value="1"/>
</dbReference>
<reference evidence="7" key="1">
    <citation type="submission" date="2022-09" db="EMBL/GenBank/DDBJ databases">
        <title>Isolation and characterization of 3-chlorobenzoate degrading bacteria from soils in Shizuoka.</title>
        <authorList>
            <person name="Ifat A."/>
            <person name="Ogawa N."/>
            <person name="Kimbara K."/>
            <person name="Moriuchi R."/>
            <person name="Dohra H."/>
            <person name="Shintani M."/>
        </authorList>
    </citation>
    <scope>NUCLEOTIDE SEQUENCE</scope>
    <source>
        <strain evidence="7">19CS4-2</strain>
    </source>
</reference>
<dbReference type="RefSeq" id="WP_238211684.1">
    <property type="nucleotide sequence ID" value="NZ_BPUS01000003.1"/>
</dbReference>
<feature type="domain" description="FAD/NAD(P)-binding" evidence="5">
    <location>
        <begin position="6"/>
        <end position="302"/>
    </location>
</feature>
<dbReference type="PRINTS" id="PR00411">
    <property type="entry name" value="PNDRDTASEI"/>
</dbReference>
<evidence type="ECO:0000256" key="3">
    <source>
        <dbReference type="ARBA" id="ARBA00022827"/>
    </source>
</evidence>
<dbReference type="EMBL" id="BPUS01000003">
    <property type="protein sequence ID" value="GJH25146.1"/>
    <property type="molecule type" value="Genomic_DNA"/>
</dbReference>
<evidence type="ECO:0000256" key="2">
    <source>
        <dbReference type="ARBA" id="ARBA00022630"/>
    </source>
</evidence>
<dbReference type="AlphaFoldDB" id="A0AA37I870"/>
<dbReference type="SUPFAM" id="SSF51905">
    <property type="entry name" value="FAD/NAD(P)-binding domain"/>
    <property type="match status" value="1"/>
</dbReference>
<keyword evidence="2" id="KW-0285">Flavoprotein</keyword>
<sequence length="409" mass="43200">MSNELRTVIVGAGQAGARTAAALRRLDDAREIILIGEEQALPYERPPLSKDVLNGGTPSKTTIFPLDWYEAHRIALRAGVQAVGLDWRARQVLLAHGELLAYDDLVLATGVRPRLLTVPGANLEGVVTLRTVADSMSLSARLTAGANVVVIGGGFLGLEIAATGTARKCAVTVLEYGNDLLPRIFGGFLGSYLSDLHRMHRVEVRTGVKVTALEGDAAVAAVRLADGTAVPADVVVVAIGAAANDELALAAGADCADGVLVDAQARTSLPSIFAVGDVARQRTHWLGESVRVESWENAEVQALAAASAIAGVAPVAAAAPWFWTDQYDRNIQMLGNRVADDTVVIRGDVTAPSWCAFFVAENTIRGAVLINAGRERRNVKRLIETKQRIDCAEIADAGQPLPAQARAQT</sequence>
<evidence type="ECO:0000313" key="8">
    <source>
        <dbReference type="Proteomes" id="UP001055111"/>
    </source>
</evidence>
<organism evidence="7 8">
    <name type="scientific">Caballeronia novacaledonica</name>
    <dbReference type="NCBI Taxonomy" id="1544861"/>
    <lineage>
        <taxon>Bacteria</taxon>
        <taxon>Pseudomonadati</taxon>
        <taxon>Pseudomonadota</taxon>
        <taxon>Betaproteobacteria</taxon>
        <taxon>Burkholderiales</taxon>
        <taxon>Burkholderiaceae</taxon>
        <taxon>Caballeronia</taxon>
    </lineage>
</organism>
<evidence type="ECO:0000256" key="1">
    <source>
        <dbReference type="ARBA" id="ARBA00001974"/>
    </source>
</evidence>
<dbReference type="PANTHER" id="PTHR43557:SF2">
    <property type="entry name" value="RIESKE DOMAIN-CONTAINING PROTEIN-RELATED"/>
    <property type="match status" value="1"/>
</dbReference>
<comment type="cofactor">
    <cofactor evidence="1">
        <name>FAD</name>
        <dbReference type="ChEBI" id="CHEBI:57692"/>
    </cofactor>
</comment>
<comment type="caution">
    <text evidence="7">The sequence shown here is derived from an EMBL/GenBank/DDBJ whole genome shotgun (WGS) entry which is preliminary data.</text>
</comment>
<proteinExistence type="predicted"/>
<dbReference type="GO" id="GO:0005737">
    <property type="term" value="C:cytoplasm"/>
    <property type="evidence" value="ECO:0007669"/>
    <property type="project" value="TreeGrafter"/>
</dbReference>
<keyword evidence="4" id="KW-0560">Oxidoreductase</keyword>
<dbReference type="GO" id="GO:0016651">
    <property type="term" value="F:oxidoreductase activity, acting on NAD(P)H"/>
    <property type="evidence" value="ECO:0007669"/>
    <property type="project" value="TreeGrafter"/>
</dbReference>
<evidence type="ECO:0000259" key="5">
    <source>
        <dbReference type="Pfam" id="PF07992"/>
    </source>
</evidence>
<dbReference type="Gene3D" id="3.50.50.60">
    <property type="entry name" value="FAD/NAD(P)-binding domain"/>
    <property type="match status" value="2"/>
</dbReference>
<evidence type="ECO:0000313" key="7">
    <source>
        <dbReference type="EMBL" id="GJH25146.1"/>
    </source>
</evidence>
<dbReference type="InterPro" id="IPR028202">
    <property type="entry name" value="Reductase_C"/>
</dbReference>
<dbReference type="Proteomes" id="UP001055111">
    <property type="component" value="Unassembled WGS sequence"/>
</dbReference>
<gene>
    <name evidence="7" type="ORF">CBA19CS42_11540</name>
</gene>
<dbReference type="PANTHER" id="PTHR43557">
    <property type="entry name" value="APOPTOSIS-INDUCING FACTOR 1"/>
    <property type="match status" value="1"/>
</dbReference>
<dbReference type="InterPro" id="IPR036188">
    <property type="entry name" value="FAD/NAD-bd_sf"/>
</dbReference>
<dbReference type="Pfam" id="PF14759">
    <property type="entry name" value="Reductase_C"/>
    <property type="match status" value="1"/>
</dbReference>
<keyword evidence="3" id="KW-0274">FAD</keyword>
<accession>A0AA37I870</accession>
<dbReference type="Gene3D" id="3.30.390.30">
    <property type="match status" value="1"/>
</dbReference>